<sequence>MTLLNDISTQLKPYPVDKAGNTQNLYAITRDVDSIDIINSETMQNVGSISLEHKPRSAGAYNKSLDLVLVAGADKPMSSIIDPNTNDIVAIAGENVITRPDLDYGGSLSSGHPFWFTKRKFAVIDRVNRSIDLYEITGNKDLGFSTGLLDTVETPTSVHSFIDIKNEESRTYYAIAEGSPNHGIPPMLLEIKIDQNDIFISKTQSLYGNPEKMGSHHADFHPDGKHIYVGSTQGYMYVIDKDNMNIISTIRTGLGSAHTNFIPKRNLAIVTNHKDTFVTIVNTKTHKKIKDVTVSPEQKNGQILQSHTSFVNAVQSYFYSFATDNGTFYELDLETLDISRTLYTGGTPRQGVFGIN</sequence>
<dbReference type="PANTHER" id="PTHR47197:SF3">
    <property type="entry name" value="DIHYDRO-HEME D1 DEHYDROGENASE"/>
    <property type="match status" value="1"/>
</dbReference>
<dbReference type="PANTHER" id="PTHR47197">
    <property type="entry name" value="PROTEIN NIRF"/>
    <property type="match status" value="1"/>
</dbReference>
<dbReference type="EMBL" id="MIQH01000341">
    <property type="protein sequence ID" value="OIR25377.1"/>
    <property type="molecule type" value="Genomic_DNA"/>
</dbReference>
<reference evidence="2" key="1">
    <citation type="submission" date="2016-09" db="EMBL/GenBank/DDBJ databases">
        <title>Genome Sequence of Bathymodiolus thermophilus sulfur-oxidizing gill endosymbiont.</title>
        <authorList>
            <person name="Ponnudurai R."/>
            <person name="Kleiner M."/>
            <person name="Sayavedra L."/>
            <person name="Thuermer A."/>
            <person name="Felbeck H."/>
            <person name="Schlueter R."/>
            <person name="Schweder T."/>
            <person name="Markert S."/>
        </authorList>
    </citation>
    <scope>NUCLEOTIDE SEQUENCE [LARGE SCALE GENOMIC DNA]</scope>
    <source>
        <strain evidence="2">BAT/CrabSpa'14</strain>
    </source>
</reference>
<dbReference type="SUPFAM" id="SSF51004">
    <property type="entry name" value="C-terminal (heme d1) domain of cytochrome cd1-nitrite reductase"/>
    <property type="match status" value="1"/>
</dbReference>
<dbReference type="Proteomes" id="UP000182798">
    <property type="component" value="Unassembled WGS sequence"/>
</dbReference>
<gene>
    <name evidence="1" type="ORF">BGC33_06295</name>
</gene>
<organism evidence="1 2">
    <name type="scientific">Bathymodiolus thermophilus thioautotrophic gill symbiont</name>
    <dbReference type="NCBI Taxonomy" id="2360"/>
    <lineage>
        <taxon>Bacteria</taxon>
        <taxon>Pseudomonadati</taxon>
        <taxon>Pseudomonadota</taxon>
        <taxon>Gammaproteobacteria</taxon>
        <taxon>sulfur-oxidizing symbionts</taxon>
    </lineage>
</organism>
<evidence type="ECO:0000313" key="1">
    <source>
        <dbReference type="EMBL" id="OIR25377.1"/>
    </source>
</evidence>
<comment type="caution">
    <text evidence="1">The sequence shown here is derived from an EMBL/GenBank/DDBJ whole genome shotgun (WGS) entry which is preliminary data.</text>
</comment>
<name>A0A1J5UAI5_9GAMM</name>
<dbReference type="AlphaFoldDB" id="A0A1J5UAI5"/>
<protein>
    <submittedName>
        <fullName evidence="1">Uncharacterized protein</fullName>
    </submittedName>
</protein>
<dbReference type="Gene3D" id="2.130.10.10">
    <property type="entry name" value="YVTN repeat-like/Quinoprotein amine dehydrogenase"/>
    <property type="match status" value="1"/>
</dbReference>
<proteinExistence type="predicted"/>
<evidence type="ECO:0000313" key="2">
    <source>
        <dbReference type="Proteomes" id="UP000182798"/>
    </source>
</evidence>
<accession>A0A1J5UAI5</accession>
<dbReference type="InterPro" id="IPR011048">
    <property type="entry name" value="Haem_d1_sf"/>
</dbReference>
<dbReference type="InterPro" id="IPR015943">
    <property type="entry name" value="WD40/YVTN_repeat-like_dom_sf"/>
</dbReference>
<dbReference type="InterPro" id="IPR051200">
    <property type="entry name" value="Host-pathogen_enzymatic-act"/>
</dbReference>